<dbReference type="InterPro" id="IPR052160">
    <property type="entry name" value="Gypsy_RT_Integrase-like"/>
</dbReference>
<dbReference type="OrthoDB" id="10055717at2759"/>
<dbReference type="RefSeq" id="XP_009789002.1">
    <property type="nucleotide sequence ID" value="XM_009790700.1"/>
</dbReference>
<dbReference type="InterPro" id="IPR001584">
    <property type="entry name" value="Integrase_cat-core"/>
</dbReference>
<evidence type="ECO:0000313" key="3">
    <source>
        <dbReference type="Proteomes" id="UP000189701"/>
    </source>
</evidence>
<dbReference type="STRING" id="4096.A0A1U7XA83"/>
<dbReference type="InterPro" id="IPR012337">
    <property type="entry name" value="RNaseH-like_sf"/>
</dbReference>
<dbReference type="GO" id="GO:0015074">
    <property type="term" value="P:DNA integration"/>
    <property type="evidence" value="ECO:0007669"/>
    <property type="project" value="InterPro"/>
</dbReference>
<feature type="compositionally biased region" description="Basic and acidic residues" evidence="1">
    <location>
        <begin position="348"/>
        <end position="364"/>
    </location>
</feature>
<keyword evidence="3" id="KW-1185">Reference proteome</keyword>
<name>A0A1U7XA83_NICSY</name>
<dbReference type="GO" id="GO:0003676">
    <property type="term" value="F:nucleic acid binding"/>
    <property type="evidence" value="ECO:0007669"/>
    <property type="project" value="InterPro"/>
</dbReference>
<dbReference type="Gene3D" id="1.10.340.70">
    <property type="match status" value="1"/>
</dbReference>
<dbReference type="SUPFAM" id="SSF53098">
    <property type="entry name" value="Ribonuclease H-like"/>
    <property type="match status" value="1"/>
</dbReference>
<evidence type="ECO:0000256" key="1">
    <source>
        <dbReference type="SAM" id="MobiDB-lite"/>
    </source>
</evidence>
<reference evidence="3" key="1">
    <citation type="journal article" date="2013" name="Genome Biol.">
        <title>Reference genomes and transcriptomes of Nicotiana sylvestris and Nicotiana tomentosiformis.</title>
        <authorList>
            <person name="Sierro N."/>
            <person name="Battey J.N."/>
            <person name="Ouadi S."/>
            <person name="Bovet L."/>
            <person name="Goepfert S."/>
            <person name="Bakaher N."/>
            <person name="Peitsch M.C."/>
            <person name="Ivanov N.V."/>
        </authorList>
    </citation>
    <scope>NUCLEOTIDE SEQUENCE [LARGE SCALE GENOMIC DNA]</scope>
</reference>
<feature type="region of interest" description="Disordered" evidence="1">
    <location>
        <begin position="348"/>
        <end position="400"/>
    </location>
</feature>
<evidence type="ECO:0000313" key="4">
    <source>
        <dbReference type="RefSeq" id="XP_009789002.1"/>
    </source>
</evidence>
<evidence type="ECO:0000259" key="2">
    <source>
        <dbReference type="PROSITE" id="PS50994"/>
    </source>
</evidence>
<dbReference type="InterPro" id="IPR036397">
    <property type="entry name" value="RNaseH_sf"/>
</dbReference>
<protein>
    <submittedName>
        <fullName evidence="4">Uncharacterized protein LOC104236716</fullName>
    </submittedName>
</protein>
<dbReference type="eggNOG" id="KOG0017">
    <property type="taxonomic scope" value="Eukaryota"/>
</dbReference>
<dbReference type="AlphaFoldDB" id="A0A1U7XA83"/>
<organism evidence="3 4">
    <name type="scientific">Nicotiana sylvestris</name>
    <name type="common">Wood tobacco</name>
    <name type="synonym">South American tobacco</name>
    <dbReference type="NCBI Taxonomy" id="4096"/>
    <lineage>
        <taxon>Eukaryota</taxon>
        <taxon>Viridiplantae</taxon>
        <taxon>Streptophyta</taxon>
        <taxon>Embryophyta</taxon>
        <taxon>Tracheophyta</taxon>
        <taxon>Spermatophyta</taxon>
        <taxon>Magnoliopsida</taxon>
        <taxon>eudicotyledons</taxon>
        <taxon>Gunneridae</taxon>
        <taxon>Pentapetalae</taxon>
        <taxon>asterids</taxon>
        <taxon>lamiids</taxon>
        <taxon>Solanales</taxon>
        <taxon>Solanaceae</taxon>
        <taxon>Nicotianoideae</taxon>
        <taxon>Nicotianeae</taxon>
        <taxon>Nicotiana</taxon>
    </lineage>
</organism>
<sequence length="423" mass="48176">MIRRCTPEIDESSILQACHASPYEGHFGGVRTMIKVLESGFYWPTLFKDAHFWVKSFDECQWTGNVSPRHKIPMNPIQEVEVFDVWGIDFMGSFVSSYNNKYIRVAVDYVSKWVESMALPTNDAEAVIGFLRKNIFTRFGTLKAMISDGGTDFCNRAFAKLLEKYGVPYKAATPYHPQTSGQVKVSNREIKSVLTKTVNATRIDSARKLDDVLWAYRTAFKTLIGMSPYKLVFGKACHLPVELEHKTFWALRQLNLDLEAAGTSRVIELHELDEFRYHAFESTRLYKERMKLVHDKNILEQNFKPGDVVLLFNSRLRLFPGKLKSRWPGPIRVLEIHPTGALEIALKDGSRTNMPPRKDIDKGKVTFTAPSKAKAPSAPSPKKRKGEATSSQGEGLRVVQLLQPPVHNLRDNRNLESRSYPHM</sequence>
<dbReference type="Pfam" id="PF00665">
    <property type="entry name" value="rve"/>
    <property type="match status" value="1"/>
</dbReference>
<dbReference type="PROSITE" id="PS50994">
    <property type="entry name" value="INTEGRASE"/>
    <property type="match status" value="1"/>
</dbReference>
<dbReference type="Pfam" id="PF17921">
    <property type="entry name" value="Integrase_H2C2"/>
    <property type="match status" value="1"/>
</dbReference>
<feature type="domain" description="Integrase catalytic" evidence="2">
    <location>
        <begin position="72"/>
        <end position="236"/>
    </location>
</feature>
<dbReference type="InterPro" id="IPR041588">
    <property type="entry name" value="Integrase_H2C2"/>
</dbReference>
<accession>A0A1U7XA83</accession>
<reference evidence="4" key="2">
    <citation type="submission" date="2025-08" db="UniProtKB">
        <authorList>
            <consortium name="RefSeq"/>
        </authorList>
    </citation>
    <scope>IDENTIFICATION</scope>
    <source>
        <tissue evidence="4">Leaf</tissue>
    </source>
</reference>
<dbReference type="Gene3D" id="3.30.420.10">
    <property type="entry name" value="Ribonuclease H-like superfamily/Ribonuclease H"/>
    <property type="match status" value="1"/>
</dbReference>
<dbReference type="Proteomes" id="UP000189701">
    <property type="component" value="Unplaced"/>
</dbReference>
<proteinExistence type="predicted"/>
<gene>
    <name evidence="4" type="primary">LOC104236716</name>
</gene>
<dbReference type="PANTHER" id="PTHR47266">
    <property type="entry name" value="ENDONUCLEASE-RELATED"/>
    <property type="match status" value="1"/>
</dbReference>